<dbReference type="Gene3D" id="3.40.1550.20">
    <property type="entry name" value="Transcriptional regulator MraZ domain"/>
    <property type="match status" value="1"/>
</dbReference>
<proteinExistence type="inferred from homology"/>
<dbReference type="InterPro" id="IPR037914">
    <property type="entry name" value="SpoVT-AbrB_sf"/>
</dbReference>
<dbReference type="CDD" id="cd16321">
    <property type="entry name" value="MraZ_C"/>
    <property type="match status" value="1"/>
</dbReference>
<dbReference type="PANTHER" id="PTHR34701:SF1">
    <property type="entry name" value="TRANSCRIPTIONAL REGULATOR MRAZ"/>
    <property type="match status" value="1"/>
</dbReference>
<feature type="domain" description="SpoVT-AbrB" evidence="8">
    <location>
        <begin position="5"/>
        <end position="47"/>
    </location>
</feature>
<comment type="caution">
    <text evidence="9">The sequence shown here is derived from an EMBL/GenBank/DDBJ whole genome shotgun (WGS) entry which is preliminary data.</text>
</comment>
<name>A0A1G2N255_9BACT</name>
<keyword evidence="3" id="KW-0677">Repeat</keyword>
<dbReference type="STRING" id="1802315.A3F51_01610"/>
<dbReference type="Proteomes" id="UP000178089">
    <property type="component" value="Unassembled WGS sequence"/>
</dbReference>
<comment type="subcellular location">
    <subcellularLocation>
        <location evidence="7">Cytoplasm</location>
        <location evidence="7">Nucleoid</location>
    </subcellularLocation>
</comment>
<dbReference type="GO" id="GO:2000143">
    <property type="term" value="P:negative regulation of DNA-templated transcription initiation"/>
    <property type="evidence" value="ECO:0007669"/>
    <property type="project" value="TreeGrafter"/>
</dbReference>
<evidence type="ECO:0000313" key="10">
    <source>
        <dbReference type="Proteomes" id="UP000178089"/>
    </source>
</evidence>
<sequence length="146" mass="16568">MLIGEYRHTIDDKNRLSLPSKFRKEMGKTVVITPGLDSCLFIFTVGEWEKISGRLSVSHASMLSSDNRGFNRYLLGRAVEVEVDAVGRMLIPEHLRQRAKLQSSVAFVGVKDRVELWNEEAWNAYVHEVELRADSLAEKLGREGHA</sequence>
<evidence type="ECO:0000256" key="7">
    <source>
        <dbReference type="HAMAP-Rule" id="MF_01008"/>
    </source>
</evidence>
<evidence type="ECO:0000256" key="6">
    <source>
        <dbReference type="ARBA" id="ARBA00023163"/>
    </source>
</evidence>
<dbReference type="InterPro" id="IPR020603">
    <property type="entry name" value="MraZ_dom"/>
</dbReference>
<dbReference type="AlphaFoldDB" id="A0A1G2N255"/>
<dbReference type="PROSITE" id="PS51740">
    <property type="entry name" value="SPOVT_ABRB"/>
    <property type="match status" value="2"/>
</dbReference>
<dbReference type="GO" id="GO:0005737">
    <property type="term" value="C:cytoplasm"/>
    <property type="evidence" value="ECO:0007669"/>
    <property type="project" value="UniProtKB-UniRule"/>
</dbReference>
<keyword evidence="6 7" id="KW-0804">Transcription</keyword>
<dbReference type="GO" id="GO:0000976">
    <property type="term" value="F:transcription cis-regulatory region binding"/>
    <property type="evidence" value="ECO:0007669"/>
    <property type="project" value="TreeGrafter"/>
</dbReference>
<dbReference type="InterPro" id="IPR038619">
    <property type="entry name" value="MraZ_sf"/>
</dbReference>
<accession>A0A1G2N255</accession>
<keyword evidence="5 7" id="KW-0238">DNA-binding</keyword>
<dbReference type="HAMAP" id="MF_01008">
    <property type="entry name" value="MraZ"/>
    <property type="match status" value="1"/>
</dbReference>
<dbReference type="EMBL" id="MHRT01000005">
    <property type="protein sequence ID" value="OHA29291.1"/>
    <property type="molecule type" value="Genomic_DNA"/>
</dbReference>
<dbReference type="Pfam" id="PF02381">
    <property type="entry name" value="MraZ"/>
    <property type="match status" value="2"/>
</dbReference>
<dbReference type="CDD" id="cd16320">
    <property type="entry name" value="MraZ_N"/>
    <property type="match status" value="1"/>
</dbReference>
<reference evidence="9 10" key="1">
    <citation type="journal article" date="2016" name="Nat. Commun.">
        <title>Thousands of microbial genomes shed light on interconnected biogeochemical processes in an aquifer system.</title>
        <authorList>
            <person name="Anantharaman K."/>
            <person name="Brown C.T."/>
            <person name="Hug L.A."/>
            <person name="Sharon I."/>
            <person name="Castelle C.J."/>
            <person name="Probst A.J."/>
            <person name="Thomas B.C."/>
            <person name="Singh A."/>
            <person name="Wilkins M.J."/>
            <person name="Karaoz U."/>
            <person name="Brodie E.L."/>
            <person name="Williams K.H."/>
            <person name="Hubbard S.S."/>
            <person name="Banfield J.F."/>
        </authorList>
    </citation>
    <scope>NUCLEOTIDE SEQUENCE [LARGE SCALE GENOMIC DNA]</scope>
</reference>
<organism evidence="9 10">
    <name type="scientific">Candidatus Taylorbacteria bacterium RIFCSPHIGHO2_12_FULL_45_16</name>
    <dbReference type="NCBI Taxonomy" id="1802315"/>
    <lineage>
        <taxon>Bacteria</taxon>
        <taxon>Candidatus Tayloriibacteriota</taxon>
    </lineage>
</organism>
<evidence type="ECO:0000259" key="8">
    <source>
        <dbReference type="PROSITE" id="PS51740"/>
    </source>
</evidence>
<dbReference type="NCBIfam" id="TIGR00242">
    <property type="entry name" value="division/cell wall cluster transcriptional repressor MraZ"/>
    <property type="match status" value="1"/>
</dbReference>
<comment type="subunit">
    <text evidence="7">Forms oligomers.</text>
</comment>
<dbReference type="InterPro" id="IPR003444">
    <property type="entry name" value="MraZ"/>
</dbReference>
<gene>
    <name evidence="7" type="primary">mraZ</name>
    <name evidence="9" type="ORF">A3F51_01610</name>
</gene>
<protein>
    <recommendedName>
        <fullName evidence="1 7">Transcriptional regulator MraZ</fullName>
    </recommendedName>
</protein>
<evidence type="ECO:0000256" key="4">
    <source>
        <dbReference type="ARBA" id="ARBA00023015"/>
    </source>
</evidence>
<dbReference type="InterPro" id="IPR035642">
    <property type="entry name" value="MraZ_N"/>
</dbReference>
<comment type="similarity">
    <text evidence="7">Belongs to the MraZ family.</text>
</comment>
<keyword evidence="2 7" id="KW-0963">Cytoplasm</keyword>
<evidence type="ECO:0000256" key="1">
    <source>
        <dbReference type="ARBA" id="ARBA00013860"/>
    </source>
</evidence>
<dbReference type="GO" id="GO:0009295">
    <property type="term" value="C:nucleoid"/>
    <property type="evidence" value="ECO:0007669"/>
    <property type="project" value="UniProtKB-SubCell"/>
</dbReference>
<evidence type="ECO:0000256" key="2">
    <source>
        <dbReference type="ARBA" id="ARBA00022490"/>
    </source>
</evidence>
<dbReference type="InterPro" id="IPR007159">
    <property type="entry name" value="SpoVT-AbrB_dom"/>
</dbReference>
<dbReference type="PANTHER" id="PTHR34701">
    <property type="entry name" value="TRANSCRIPTIONAL REGULATOR MRAZ"/>
    <property type="match status" value="1"/>
</dbReference>
<dbReference type="GO" id="GO:0003700">
    <property type="term" value="F:DNA-binding transcription factor activity"/>
    <property type="evidence" value="ECO:0007669"/>
    <property type="project" value="UniProtKB-UniRule"/>
</dbReference>
<evidence type="ECO:0000256" key="3">
    <source>
        <dbReference type="ARBA" id="ARBA00022737"/>
    </source>
</evidence>
<feature type="domain" description="SpoVT-AbrB" evidence="8">
    <location>
        <begin position="78"/>
        <end position="121"/>
    </location>
</feature>
<keyword evidence="4 7" id="KW-0805">Transcription regulation</keyword>
<dbReference type="SUPFAM" id="SSF89447">
    <property type="entry name" value="AbrB/MazE/MraZ-like"/>
    <property type="match status" value="1"/>
</dbReference>
<evidence type="ECO:0000256" key="5">
    <source>
        <dbReference type="ARBA" id="ARBA00023125"/>
    </source>
</evidence>
<evidence type="ECO:0000313" key="9">
    <source>
        <dbReference type="EMBL" id="OHA29291.1"/>
    </source>
</evidence>
<dbReference type="InterPro" id="IPR035644">
    <property type="entry name" value="MraZ_C"/>
</dbReference>